<keyword evidence="3" id="KW-1185">Reference proteome</keyword>
<keyword evidence="1" id="KW-0812">Transmembrane</keyword>
<organism evidence="2 3">
    <name type="scientific">Amniculicola lignicola CBS 123094</name>
    <dbReference type="NCBI Taxonomy" id="1392246"/>
    <lineage>
        <taxon>Eukaryota</taxon>
        <taxon>Fungi</taxon>
        <taxon>Dikarya</taxon>
        <taxon>Ascomycota</taxon>
        <taxon>Pezizomycotina</taxon>
        <taxon>Dothideomycetes</taxon>
        <taxon>Pleosporomycetidae</taxon>
        <taxon>Pleosporales</taxon>
        <taxon>Amniculicolaceae</taxon>
        <taxon>Amniculicola</taxon>
    </lineage>
</organism>
<evidence type="ECO:0000313" key="2">
    <source>
        <dbReference type="EMBL" id="KAF2006462.1"/>
    </source>
</evidence>
<accession>A0A6A5WXN5</accession>
<feature type="non-terminal residue" evidence="2">
    <location>
        <position position="1"/>
    </location>
</feature>
<keyword evidence="1" id="KW-0472">Membrane</keyword>
<evidence type="ECO:0000256" key="1">
    <source>
        <dbReference type="SAM" id="Phobius"/>
    </source>
</evidence>
<feature type="transmembrane region" description="Helical" evidence="1">
    <location>
        <begin position="37"/>
        <end position="56"/>
    </location>
</feature>
<evidence type="ECO:0000313" key="3">
    <source>
        <dbReference type="Proteomes" id="UP000799779"/>
    </source>
</evidence>
<reference evidence="2" key="1">
    <citation type="journal article" date="2020" name="Stud. Mycol.">
        <title>101 Dothideomycetes genomes: a test case for predicting lifestyles and emergence of pathogens.</title>
        <authorList>
            <person name="Haridas S."/>
            <person name="Albert R."/>
            <person name="Binder M."/>
            <person name="Bloem J."/>
            <person name="Labutti K."/>
            <person name="Salamov A."/>
            <person name="Andreopoulos B."/>
            <person name="Baker S."/>
            <person name="Barry K."/>
            <person name="Bills G."/>
            <person name="Bluhm B."/>
            <person name="Cannon C."/>
            <person name="Castanera R."/>
            <person name="Culley D."/>
            <person name="Daum C."/>
            <person name="Ezra D."/>
            <person name="Gonzalez J."/>
            <person name="Henrissat B."/>
            <person name="Kuo A."/>
            <person name="Liang C."/>
            <person name="Lipzen A."/>
            <person name="Lutzoni F."/>
            <person name="Magnuson J."/>
            <person name="Mondo S."/>
            <person name="Nolan M."/>
            <person name="Ohm R."/>
            <person name="Pangilinan J."/>
            <person name="Park H.-J."/>
            <person name="Ramirez L."/>
            <person name="Alfaro M."/>
            <person name="Sun H."/>
            <person name="Tritt A."/>
            <person name="Yoshinaga Y."/>
            <person name="Zwiers L.-H."/>
            <person name="Turgeon B."/>
            <person name="Goodwin S."/>
            <person name="Spatafora J."/>
            <person name="Crous P."/>
            <person name="Grigoriev I."/>
        </authorList>
    </citation>
    <scope>NUCLEOTIDE SEQUENCE</scope>
    <source>
        <strain evidence="2">CBS 123094</strain>
    </source>
</reference>
<proteinExistence type="predicted"/>
<sequence length="78" mass="8776">TLIIVLMRSGEPIALSINNAFLLAMFIYTNSPNNVKLYYSTIVLVNLVINSSKIVVNFMQAIYKLYTTIYIIVVTSIV</sequence>
<dbReference type="EMBL" id="ML977559">
    <property type="protein sequence ID" value="KAF2006462.1"/>
    <property type="molecule type" value="Genomic_DNA"/>
</dbReference>
<gene>
    <name evidence="2" type="ORF">P154DRAFT_421671</name>
</gene>
<dbReference type="OrthoDB" id="5416609at2759"/>
<dbReference type="Proteomes" id="UP000799779">
    <property type="component" value="Unassembled WGS sequence"/>
</dbReference>
<name>A0A6A5WXN5_9PLEO</name>
<dbReference type="AlphaFoldDB" id="A0A6A5WXN5"/>
<feature type="transmembrane region" description="Helical" evidence="1">
    <location>
        <begin position="12"/>
        <end position="31"/>
    </location>
</feature>
<protein>
    <submittedName>
        <fullName evidence="2">Uncharacterized protein</fullName>
    </submittedName>
</protein>
<keyword evidence="1" id="KW-1133">Transmembrane helix</keyword>